<reference evidence="1" key="1">
    <citation type="journal article" date="2015" name="Nature">
        <title>Complex archaea that bridge the gap between prokaryotes and eukaryotes.</title>
        <authorList>
            <person name="Spang A."/>
            <person name="Saw J.H."/>
            <person name="Jorgensen S.L."/>
            <person name="Zaremba-Niedzwiedzka K."/>
            <person name="Martijn J."/>
            <person name="Lind A.E."/>
            <person name="van Eijk R."/>
            <person name="Schleper C."/>
            <person name="Guy L."/>
            <person name="Ettema T.J."/>
        </authorList>
    </citation>
    <scope>NUCLEOTIDE SEQUENCE</scope>
</reference>
<sequence>MAKLTKKRIEELGAIEAMVLCNELGLPEGTGEEMRQALLEHLMSGGKPSED</sequence>
<dbReference type="EMBL" id="LAZR01000330">
    <property type="protein sequence ID" value="KKN74195.1"/>
    <property type="molecule type" value="Genomic_DNA"/>
</dbReference>
<accession>A0A0F9SZ20</accession>
<dbReference type="AlphaFoldDB" id="A0A0F9SZ20"/>
<gene>
    <name evidence="1" type="ORF">LCGC14_0392810</name>
</gene>
<proteinExistence type="predicted"/>
<name>A0A0F9SZ20_9ZZZZ</name>
<protein>
    <submittedName>
        <fullName evidence="1">Uncharacterized protein</fullName>
    </submittedName>
</protein>
<organism evidence="1">
    <name type="scientific">marine sediment metagenome</name>
    <dbReference type="NCBI Taxonomy" id="412755"/>
    <lineage>
        <taxon>unclassified sequences</taxon>
        <taxon>metagenomes</taxon>
        <taxon>ecological metagenomes</taxon>
    </lineage>
</organism>
<evidence type="ECO:0000313" key="1">
    <source>
        <dbReference type="EMBL" id="KKN74195.1"/>
    </source>
</evidence>
<comment type="caution">
    <text evidence="1">The sequence shown here is derived from an EMBL/GenBank/DDBJ whole genome shotgun (WGS) entry which is preliminary data.</text>
</comment>